<dbReference type="Gene3D" id="3.40.50.1580">
    <property type="entry name" value="Nucleoside phosphorylase domain"/>
    <property type="match status" value="1"/>
</dbReference>
<reference evidence="2 3" key="1">
    <citation type="submission" date="2017-02" db="EMBL/GenBank/DDBJ databases">
        <title>Whole genome sequencing of Helicobacter bilis strain AAQJH.</title>
        <authorList>
            <person name="Conlan S."/>
            <person name="Thomas P.J."/>
            <person name="Mullikin J."/>
            <person name="Palmore T.N."/>
            <person name="Frank K.M."/>
            <person name="Segre J.A."/>
        </authorList>
    </citation>
    <scope>NUCLEOTIDE SEQUENCE [LARGE SCALE GENOMIC DNA]</scope>
    <source>
        <strain evidence="2 3">AAQJH</strain>
    </source>
</reference>
<dbReference type="Proteomes" id="UP000188298">
    <property type="component" value="Chromosome"/>
</dbReference>
<sequence length="193" mass="21742">MYICAGECEQFVFAKSIGMGLVSSAIGLTKICLQYAPKELVFIGSAGCYDESLRIGDMAYSYSATQIELSFLDNHSYTPIDNSVKLELKDNVSHETFIQNLHDKIQKLPQVIVNSSNYITNTNKYNAMMSHANITLENMEFFSVLKVAQYFQIPCIGIFCVSNFVGKNAHNEFIENHTLVKTKLHDFIATLNR</sequence>
<dbReference type="GO" id="GO:0008782">
    <property type="term" value="F:adenosylhomocysteine nucleosidase activity"/>
    <property type="evidence" value="ECO:0007669"/>
    <property type="project" value="TreeGrafter"/>
</dbReference>
<dbReference type="KEGG" id="hbl:XJ32_04645"/>
<organism evidence="2 3">
    <name type="scientific">Helicobacter bilis</name>
    <dbReference type="NCBI Taxonomy" id="37372"/>
    <lineage>
        <taxon>Bacteria</taxon>
        <taxon>Pseudomonadati</taxon>
        <taxon>Campylobacterota</taxon>
        <taxon>Epsilonproteobacteria</taxon>
        <taxon>Campylobacterales</taxon>
        <taxon>Helicobacteraceae</taxon>
        <taxon>Helicobacter</taxon>
    </lineage>
</organism>
<dbReference type="SUPFAM" id="SSF53167">
    <property type="entry name" value="Purine and uridine phosphorylases"/>
    <property type="match status" value="1"/>
</dbReference>
<dbReference type="GO" id="GO:0019284">
    <property type="term" value="P:L-methionine salvage from S-adenosylmethionine"/>
    <property type="evidence" value="ECO:0007669"/>
    <property type="project" value="TreeGrafter"/>
</dbReference>
<protein>
    <submittedName>
        <fullName evidence="2">Purine nucleoside phosphorylase</fullName>
    </submittedName>
</protein>
<dbReference type="PANTHER" id="PTHR46832:SF1">
    <property type="entry name" value="5'-METHYLTHIOADENOSINE_S-ADENOSYLHOMOCYSTEINE NUCLEOSIDASE"/>
    <property type="match status" value="1"/>
</dbReference>
<dbReference type="PANTHER" id="PTHR46832">
    <property type="entry name" value="5'-METHYLTHIOADENOSINE/S-ADENOSYLHOMOCYSTEINE NUCLEOSIDASE"/>
    <property type="match status" value="1"/>
</dbReference>
<dbReference type="AlphaFoldDB" id="A0A1Q2LGE2"/>
<dbReference type="EMBL" id="CP019645">
    <property type="protein sequence ID" value="AQQ59500.1"/>
    <property type="molecule type" value="Genomic_DNA"/>
</dbReference>
<dbReference type="InterPro" id="IPR035994">
    <property type="entry name" value="Nucleoside_phosphorylase_sf"/>
</dbReference>
<dbReference type="Pfam" id="PF01048">
    <property type="entry name" value="PNP_UDP_1"/>
    <property type="match status" value="1"/>
</dbReference>
<dbReference type="RefSeq" id="WP_005216617.1">
    <property type="nucleotide sequence ID" value="NZ_CABKOK010000001.1"/>
</dbReference>
<gene>
    <name evidence="2" type="ORF">XJ32_04645</name>
</gene>
<evidence type="ECO:0000313" key="3">
    <source>
        <dbReference type="Proteomes" id="UP000188298"/>
    </source>
</evidence>
<evidence type="ECO:0000313" key="2">
    <source>
        <dbReference type="EMBL" id="AQQ59500.1"/>
    </source>
</evidence>
<proteinExistence type="predicted"/>
<dbReference type="GO" id="GO:0009116">
    <property type="term" value="P:nucleoside metabolic process"/>
    <property type="evidence" value="ECO:0007669"/>
    <property type="project" value="InterPro"/>
</dbReference>
<feature type="domain" description="Nucleoside phosphorylase" evidence="1">
    <location>
        <begin position="6"/>
        <end position="190"/>
    </location>
</feature>
<name>A0A1Q2LGE2_9HELI</name>
<accession>A0A1Q2LGE2</accession>
<dbReference type="GO" id="GO:0005829">
    <property type="term" value="C:cytosol"/>
    <property type="evidence" value="ECO:0007669"/>
    <property type="project" value="TreeGrafter"/>
</dbReference>
<evidence type="ECO:0000259" key="1">
    <source>
        <dbReference type="Pfam" id="PF01048"/>
    </source>
</evidence>
<dbReference type="InterPro" id="IPR000845">
    <property type="entry name" value="Nucleoside_phosphorylase_d"/>
</dbReference>
<dbReference type="GO" id="GO:0008930">
    <property type="term" value="F:methylthioadenosine nucleosidase activity"/>
    <property type="evidence" value="ECO:0007669"/>
    <property type="project" value="TreeGrafter"/>
</dbReference>